<evidence type="ECO:0000256" key="1">
    <source>
        <dbReference type="ARBA" id="ARBA00004328"/>
    </source>
</evidence>
<dbReference type="EMBL" id="JACLAG010000010">
    <property type="protein sequence ID" value="MBC2622727.1"/>
    <property type="molecule type" value="Genomic_DNA"/>
</dbReference>
<proteinExistence type="predicted"/>
<dbReference type="Pfam" id="PF07068">
    <property type="entry name" value="Gp23"/>
    <property type="match status" value="1"/>
</dbReference>
<dbReference type="Proteomes" id="UP000548504">
    <property type="component" value="Unassembled WGS sequence"/>
</dbReference>
<gene>
    <name evidence="2" type="ORF">H7I73_24105</name>
</gene>
<accession>A0A7X1EJG8</accession>
<name>A0A7X1EJG8_9ENTR</name>
<evidence type="ECO:0008006" key="4">
    <source>
        <dbReference type="Google" id="ProtNLM"/>
    </source>
</evidence>
<organism evidence="2 3">
    <name type="scientific">Citrobacter cronae</name>
    <dbReference type="NCBI Taxonomy" id="1748967"/>
    <lineage>
        <taxon>Bacteria</taxon>
        <taxon>Pseudomonadati</taxon>
        <taxon>Pseudomonadota</taxon>
        <taxon>Gammaproteobacteria</taxon>
        <taxon>Enterobacterales</taxon>
        <taxon>Enterobacteriaceae</taxon>
        <taxon>Citrobacter</taxon>
        <taxon>Citrobacter freundii complex</taxon>
    </lineage>
</organism>
<evidence type="ECO:0000313" key="3">
    <source>
        <dbReference type="Proteomes" id="UP000548504"/>
    </source>
</evidence>
<evidence type="ECO:0000313" key="2">
    <source>
        <dbReference type="EMBL" id="MBC2622727.1"/>
    </source>
</evidence>
<reference evidence="2 3" key="1">
    <citation type="submission" date="2020-08" db="EMBL/GenBank/DDBJ databases">
        <title>Emergence and comparative genomics analysis of Citrobacter in Fennec fox imported from North Africa to China.</title>
        <authorList>
            <person name="Zheng B."/>
        </authorList>
    </citation>
    <scope>NUCLEOTIDE SEQUENCE [LARGE SCALE GENOMIC DNA]</scope>
    <source>
        <strain evidence="2 3">FF141</strain>
    </source>
</reference>
<comment type="caution">
    <text evidence="2">The sequence shown here is derived from an EMBL/GenBank/DDBJ whole genome shotgun (WGS) entry which is preliminary data.</text>
</comment>
<dbReference type="RefSeq" id="WP_185656596.1">
    <property type="nucleotide sequence ID" value="NZ_JACLAG010000010.1"/>
</dbReference>
<comment type="subcellular location">
    <subcellularLocation>
        <location evidence="1">Virion</location>
    </subcellularLocation>
</comment>
<sequence>MSDNKEFRQRIAEISKNAHLVTSYCSDAQFDHNGYIQDPELRITSMMEAAKADPIFEGVPESVQRSVLSAWGSAIAEYSNKHRCSPRPEVLAAAHQTLENCLLMENVQSGQKSLNDIMLESINAEVMSSQDGIIRQPIFLAMILPVALGAQTGDACTFIPVPRDKSKIYEIINVAGTTFGDFKQGDQLDMQSVGQYAQMRRNYVLPTKGDGVKTSFTFKISDFENGKEIPIRKGRSVIYVNNESTDVDAASGNTGKIIYSFANADGQQNVLTGVVDYGKGQITLTFTQPLDSGIELEAEVEINIEAAPEYIPVINQEMREWTVFPSQYALAAEHSVMAAYDAQREFGIDLGSLQYRTLKDYLSHEQDMLRLRTMIRRCKHTDTYDVAIPQDTNLDVWTMMFKGKVQQVFRDIAERTRTTGSVGMFAGADAAGFIKMLPPTMFTAAENYTQVPYVHFIGTLFNGIKVFEIPSGVCTAFTASGIEFHSYDILCYCRDENPGKAGFITGDAVPVIPFKHPTTPALVDRTTLWGSSINRIHPRNGQDYFTLFTLTSLKVGGLNFRTGGVIESSSSN</sequence>
<protein>
    <recommendedName>
        <fullName evidence="4">Major capsid protein</fullName>
    </recommendedName>
</protein>
<dbReference type="InterPro" id="IPR010762">
    <property type="entry name" value="Gp23/Gp24_T4-like"/>
</dbReference>
<dbReference type="AlphaFoldDB" id="A0A7X1EJG8"/>